<evidence type="ECO:0000313" key="3">
    <source>
        <dbReference type="EMBL" id="TQM67971.1"/>
    </source>
</evidence>
<keyword evidence="1" id="KW-1133">Transmembrane helix</keyword>
<proteinExistence type="predicted"/>
<dbReference type="AlphaFoldDB" id="A0A543IBP2"/>
<dbReference type="InterPro" id="IPR014756">
    <property type="entry name" value="Ig_E-set"/>
</dbReference>
<dbReference type="InterPro" id="IPR002909">
    <property type="entry name" value="IPT_dom"/>
</dbReference>
<organism evidence="3 4">
    <name type="scientific">Actinomadura hallensis</name>
    <dbReference type="NCBI Taxonomy" id="337895"/>
    <lineage>
        <taxon>Bacteria</taxon>
        <taxon>Bacillati</taxon>
        <taxon>Actinomycetota</taxon>
        <taxon>Actinomycetes</taxon>
        <taxon>Streptosporangiales</taxon>
        <taxon>Thermomonosporaceae</taxon>
        <taxon>Actinomadura</taxon>
    </lineage>
</organism>
<protein>
    <submittedName>
        <fullName evidence="3">IPT/TIG domain-containing protein</fullName>
    </submittedName>
</protein>
<dbReference type="InterPro" id="IPR013783">
    <property type="entry name" value="Ig-like_fold"/>
</dbReference>
<evidence type="ECO:0000259" key="2">
    <source>
        <dbReference type="Pfam" id="PF01833"/>
    </source>
</evidence>
<dbReference type="GO" id="GO:0005975">
    <property type="term" value="P:carbohydrate metabolic process"/>
    <property type="evidence" value="ECO:0007669"/>
    <property type="project" value="UniProtKB-ARBA"/>
</dbReference>
<feature type="transmembrane region" description="Helical" evidence="1">
    <location>
        <begin position="74"/>
        <end position="95"/>
    </location>
</feature>
<evidence type="ECO:0000313" key="4">
    <source>
        <dbReference type="Proteomes" id="UP000316706"/>
    </source>
</evidence>
<dbReference type="Pfam" id="PF01833">
    <property type="entry name" value="TIG"/>
    <property type="match status" value="1"/>
</dbReference>
<dbReference type="CDD" id="cd00102">
    <property type="entry name" value="IPT"/>
    <property type="match status" value="1"/>
</dbReference>
<accession>A0A543IBP2</accession>
<dbReference type="Proteomes" id="UP000316706">
    <property type="component" value="Unassembled WGS sequence"/>
</dbReference>
<keyword evidence="1" id="KW-0472">Membrane</keyword>
<dbReference type="SUPFAM" id="SSF81296">
    <property type="entry name" value="E set domains"/>
    <property type="match status" value="1"/>
</dbReference>
<dbReference type="Gene3D" id="2.60.40.10">
    <property type="entry name" value="Immunoglobulins"/>
    <property type="match status" value="1"/>
</dbReference>
<feature type="domain" description="IPT/TIG" evidence="2">
    <location>
        <begin position="188"/>
        <end position="253"/>
    </location>
</feature>
<keyword evidence="4" id="KW-1185">Reference proteome</keyword>
<sequence length="264" mass="27156">MAESPVGSEYARTRDIVVAAAVLLALTAVLVVVLVQAWPPAPAVALDGGTETPAPATTVELFGWSPTLSRETSMFVVVMAAGALGAVVHVLRSFYWYVGNRALRRSWLVMYLLLPFVGALLGLIVYLVLRGGLTSPAGGASDVNPYGVTAIAALVGLFSRETSEKLRSVFATLLSHPPSGRDQALPARVSAVEPVSGPVGTVVTLHGTGLGSATAVRFGAAQSRISDATDTFVRTAVPPGATTAPPVVITPTGPATGPEIFTVD</sequence>
<gene>
    <name evidence="3" type="ORF">FHX41_1596</name>
</gene>
<dbReference type="EMBL" id="VFPO01000001">
    <property type="protein sequence ID" value="TQM67971.1"/>
    <property type="molecule type" value="Genomic_DNA"/>
</dbReference>
<reference evidence="3 4" key="1">
    <citation type="submission" date="2019-06" db="EMBL/GenBank/DDBJ databases">
        <title>Sequencing the genomes of 1000 actinobacteria strains.</title>
        <authorList>
            <person name="Klenk H.-P."/>
        </authorList>
    </citation>
    <scope>NUCLEOTIDE SEQUENCE [LARGE SCALE GENOMIC DNA]</scope>
    <source>
        <strain evidence="3 4">DSM 45043</strain>
    </source>
</reference>
<feature type="transmembrane region" description="Helical" evidence="1">
    <location>
        <begin position="107"/>
        <end position="128"/>
    </location>
</feature>
<comment type="caution">
    <text evidence="3">The sequence shown here is derived from an EMBL/GenBank/DDBJ whole genome shotgun (WGS) entry which is preliminary data.</text>
</comment>
<feature type="transmembrane region" description="Helical" evidence="1">
    <location>
        <begin position="16"/>
        <end position="38"/>
    </location>
</feature>
<name>A0A543IBP2_9ACTN</name>
<dbReference type="RefSeq" id="WP_185758710.1">
    <property type="nucleotide sequence ID" value="NZ_VFPO01000001.1"/>
</dbReference>
<evidence type="ECO:0000256" key="1">
    <source>
        <dbReference type="SAM" id="Phobius"/>
    </source>
</evidence>
<keyword evidence="1" id="KW-0812">Transmembrane</keyword>